<dbReference type="InterPro" id="IPR050739">
    <property type="entry name" value="MFP"/>
</dbReference>
<keyword evidence="2" id="KW-0472">Membrane</keyword>
<feature type="transmembrane region" description="Helical" evidence="2">
    <location>
        <begin position="13"/>
        <end position="34"/>
    </location>
</feature>
<dbReference type="Gene3D" id="2.40.30.170">
    <property type="match status" value="1"/>
</dbReference>
<organism evidence="4 5">
    <name type="scientific">Swaminathania salitolerans</name>
    <dbReference type="NCBI Taxonomy" id="182838"/>
    <lineage>
        <taxon>Bacteria</taxon>
        <taxon>Pseudomonadati</taxon>
        <taxon>Pseudomonadota</taxon>
        <taxon>Alphaproteobacteria</taxon>
        <taxon>Acetobacterales</taxon>
        <taxon>Acetobacteraceae</taxon>
        <taxon>Swaminathania</taxon>
    </lineage>
</organism>
<dbReference type="AlphaFoldDB" id="A0A511BNQ8"/>
<feature type="domain" description="Multidrug resistance protein MdtA-like barrel-sandwich hybrid" evidence="3">
    <location>
        <begin position="52"/>
        <end position="247"/>
    </location>
</feature>
<dbReference type="GO" id="GO:0055085">
    <property type="term" value="P:transmembrane transport"/>
    <property type="evidence" value="ECO:0007669"/>
    <property type="project" value="InterPro"/>
</dbReference>
<dbReference type="Proteomes" id="UP000321405">
    <property type="component" value="Unassembled WGS sequence"/>
</dbReference>
<accession>A0A511BNQ8</accession>
<keyword evidence="1" id="KW-0175">Coiled coil</keyword>
<proteinExistence type="predicted"/>
<dbReference type="PANTHER" id="PTHR30386">
    <property type="entry name" value="MEMBRANE FUSION SUBUNIT OF EMRAB-TOLC MULTIDRUG EFFLUX PUMP"/>
    <property type="match status" value="1"/>
</dbReference>
<evidence type="ECO:0000313" key="4">
    <source>
        <dbReference type="EMBL" id="GEL01976.1"/>
    </source>
</evidence>
<sequence>MASDDQKSSPAKWPFVVTGIILVVFCGVILAIIFMPNRKVWTNDAYVSAHYATIAPRIPGQVTEVLVDDNESVKAGQPLVRLDPRDYEVALERSRARLHQDEALVLDAQASVERQPSMIEENKAEAARVAAQLVFARQNAARYHNLARSGAGSDQERQETQARLHELEANLRSLEARTRAAEAEIPVLKAKHEAALRKLRIDHAEVRQDELNLSYTTIRAPFDGMVGEKTIQKGNFVAPGAALMAVVPMNALWIMANYRELALRHMRPGQHARIHVDAYDMDLDGIVDSIPPASGAAFAPIAPENATGNFTKIVQRLPVKIVVAPGQPLARLLRMGFSVETTVDTQLENVVEEQRHSARGLTER</sequence>
<dbReference type="OrthoDB" id="9811754at2"/>
<dbReference type="SUPFAM" id="SSF111369">
    <property type="entry name" value="HlyD-like secretion proteins"/>
    <property type="match status" value="2"/>
</dbReference>
<dbReference type="PANTHER" id="PTHR30386:SF24">
    <property type="entry name" value="MULTIDRUG RESISTANCE EFFLUX PUMP"/>
    <property type="match status" value="1"/>
</dbReference>
<gene>
    <name evidence="4" type="ORF">SSA02_11390</name>
</gene>
<feature type="transmembrane region" description="Helical" evidence="2">
    <location>
        <begin position="236"/>
        <end position="256"/>
    </location>
</feature>
<keyword evidence="5" id="KW-1185">Reference proteome</keyword>
<name>A0A511BNQ8_9PROT</name>
<keyword evidence="2" id="KW-0812">Transmembrane</keyword>
<dbReference type="EMBL" id="BJVC01000002">
    <property type="protein sequence ID" value="GEL01976.1"/>
    <property type="molecule type" value="Genomic_DNA"/>
</dbReference>
<dbReference type="InterPro" id="IPR058625">
    <property type="entry name" value="MdtA-like_BSH"/>
</dbReference>
<evidence type="ECO:0000259" key="3">
    <source>
        <dbReference type="Pfam" id="PF25917"/>
    </source>
</evidence>
<evidence type="ECO:0000256" key="2">
    <source>
        <dbReference type="SAM" id="Phobius"/>
    </source>
</evidence>
<comment type="caution">
    <text evidence="4">The sequence shown here is derived from an EMBL/GenBank/DDBJ whole genome shotgun (WGS) entry which is preliminary data.</text>
</comment>
<reference evidence="4 5" key="1">
    <citation type="submission" date="2019-07" db="EMBL/GenBank/DDBJ databases">
        <title>Whole genome shotgun sequence of Swaminathania salitolerans NBRC 104436.</title>
        <authorList>
            <person name="Hosoyama A."/>
            <person name="Uohara A."/>
            <person name="Ohji S."/>
            <person name="Ichikawa N."/>
        </authorList>
    </citation>
    <scope>NUCLEOTIDE SEQUENCE [LARGE SCALE GENOMIC DNA]</scope>
    <source>
        <strain evidence="4 5">NBRC 104436</strain>
    </source>
</reference>
<keyword evidence="2" id="KW-1133">Transmembrane helix</keyword>
<protein>
    <submittedName>
        <fullName evidence="4">Secretion protein</fullName>
    </submittedName>
</protein>
<dbReference type="Pfam" id="PF25917">
    <property type="entry name" value="BSH_RND"/>
    <property type="match status" value="1"/>
</dbReference>
<evidence type="ECO:0000313" key="5">
    <source>
        <dbReference type="Proteomes" id="UP000321405"/>
    </source>
</evidence>
<dbReference type="Gene3D" id="2.40.50.100">
    <property type="match status" value="1"/>
</dbReference>
<evidence type="ECO:0000256" key="1">
    <source>
        <dbReference type="SAM" id="Coils"/>
    </source>
</evidence>
<feature type="coiled-coil region" evidence="1">
    <location>
        <begin position="157"/>
        <end position="209"/>
    </location>
</feature>
<dbReference type="RefSeq" id="WP_147092966.1">
    <property type="nucleotide sequence ID" value="NZ_BJVC01000002.1"/>
</dbReference>